<reference evidence="1 2" key="1">
    <citation type="submission" date="2018-05" db="EMBL/GenBank/DDBJ databases">
        <authorList>
            <person name="Zhang Y.-J."/>
        </authorList>
    </citation>
    <scope>NUCLEOTIDE SEQUENCE [LARGE SCALE GENOMIC DNA]</scope>
    <source>
        <strain evidence="1 2">CY04</strain>
    </source>
</reference>
<sequence>MVLQGRELFLIFDVDYKFASYAQKVSLSQQMPWSKQSKGKRGRGKGVEKINAPLTRAADYLVSPMFSPHAYSLCHRAGKIGLDFQRGFCGAI</sequence>
<accession>A0ABX0WBZ5</accession>
<gene>
    <name evidence="1" type="ORF">DL239_14460</name>
</gene>
<dbReference type="EMBL" id="QHLQ01000014">
    <property type="protein sequence ID" value="NIZ62180.1"/>
    <property type="molecule type" value="Genomic_DNA"/>
</dbReference>
<dbReference type="Proteomes" id="UP001429564">
    <property type="component" value="Unassembled WGS sequence"/>
</dbReference>
<keyword evidence="2" id="KW-1185">Reference proteome</keyword>
<proteinExistence type="predicted"/>
<evidence type="ECO:0000313" key="1">
    <source>
        <dbReference type="EMBL" id="NIZ62180.1"/>
    </source>
</evidence>
<protein>
    <submittedName>
        <fullName evidence="1">Uncharacterized protein</fullName>
    </submittedName>
</protein>
<name>A0ABX0WBZ5_9RHOB</name>
<comment type="caution">
    <text evidence="1">The sequence shown here is derived from an EMBL/GenBank/DDBJ whole genome shotgun (WGS) entry which is preliminary data.</text>
</comment>
<organism evidence="1 2">
    <name type="scientific">Parasedimentitalea denitrificans</name>
    <dbReference type="NCBI Taxonomy" id="2211118"/>
    <lineage>
        <taxon>Bacteria</taxon>
        <taxon>Pseudomonadati</taxon>
        <taxon>Pseudomonadota</taxon>
        <taxon>Alphaproteobacteria</taxon>
        <taxon>Rhodobacterales</taxon>
        <taxon>Paracoccaceae</taxon>
        <taxon>Parasedimentitalea</taxon>
    </lineage>
</organism>
<evidence type="ECO:0000313" key="2">
    <source>
        <dbReference type="Proteomes" id="UP001429564"/>
    </source>
</evidence>